<dbReference type="GO" id="GO:0003755">
    <property type="term" value="F:peptidyl-prolyl cis-trans isomerase activity"/>
    <property type="evidence" value="ECO:0007669"/>
    <property type="project" value="UniProtKB-KW"/>
</dbReference>
<dbReference type="PROSITE" id="PS50059">
    <property type="entry name" value="FKBP_PPIASE"/>
    <property type="match status" value="1"/>
</dbReference>
<dbReference type="InterPro" id="IPR046357">
    <property type="entry name" value="PPIase_dom_sf"/>
</dbReference>
<evidence type="ECO:0000256" key="6">
    <source>
        <dbReference type="SAM" id="MobiDB-lite"/>
    </source>
</evidence>
<comment type="catalytic activity">
    <reaction evidence="1 5">
        <text>[protein]-peptidylproline (omega=180) = [protein]-peptidylproline (omega=0)</text>
        <dbReference type="Rhea" id="RHEA:16237"/>
        <dbReference type="Rhea" id="RHEA-COMP:10747"/>
        <dbReference type="Rhea" id="RHEA-COMP:10748"/>
        <dbReference type="ChEBI" id="CHEBI:83833"/>
        <dbReference type="ChEBI" id="CHEBI:83834"/>
        <dbReference type="EC" id="5.2.1.8"/>
    </reaction>
</comment>
<proteinExistence type="predicted"/>
<evidence type="ECO:0000259" key="7">
    <source>
        <dbReference type="PROSITE" id="PS50059"/>
    </source>
</evidence>
<feature type="compositionally biased region" description="Low complexity" evidence="6">
    <location>
        <begin position="227"/>
        <end position="247"/>
    </location>
</feature>
<evidence type="ECO:0000256" key="2">
    <source>
        <dbReference type="ARBA" id="ARBA00013194"/>
    </source>
</evidence>
<feature type="region of interest" description="Disordered" evidence="6">
    <location>
        <begin position="219"/>
        <end position="264"/>
    </location>
</feature>
<evidence type="ECO:0000256" key="3">
    <source>
        <dbReference type="ARBA" id="ARBA00023110"/>
    </source>
</evidence>
<sequence>MLRVRAFGIVCLSAYVAAGFRLVSLSNFQSRRNPVSLSLSASEGETDREGDLVVVTSRRDAAVESLQQFLGGAALFATLSSADAAEEKMPALKTEQSELGFNYDILKEGNGPAVEPGDLVMVRFRAKYKETIVDDLFKRDNPYYARAGGGYLVKGLEWMLLHMKVGDRWRALLPASLAFGDEGLKAGPGRPRIPPGAKIEYEIAVLDIPGKTPLKFDIGDDQLKEFSGSSSSSPGPGRQQRAPARSKSPPPSKQEEEEEFVEAS</sequence>
<dbReference type="EMBL" id="CDMZ01003588">
    <property type="protein sequence ID" value="CEM46923.1"/>
    <property type="molecule type" value="Genomic_DNA"/>
</dbReference>
<reference evidence="8" key="1">
    <citation type="submission" date="2014-11" db="EMBL/GenBank/DDBJ databases">
        <authorList>
            <person name="Otto D Thomas"/>
            <person name="Naeem Raeece"/>
        </authorList>
    </citation>
    <scope>NUCLEOTIDE SEQUENCE</scope>
</reference>
<evidence type="ECO:0000313" key="8">
    <source>
        <dbReference type="EMBL" id="CEM46923.1"/>
    </source>
</evidence>
<evidence type="ECO:0000256" key="4">
    <source>
        <dbReference type="ARBA" id="ARBA00023235"/>
    </source>
</evidence>
<feature type="compositionally biased region" description="Acidic residues" evidence="6">
    <location>
        <begin position="255"/>
        <end position="264"/>
    </location>
</feature>
<name>A0A0G4HRN7_9ALVE</name>
<dbReference type="Gene3D" id="3.10.50.40">
    <property type="match status" value="1"/>
</dbReference>
<keyword evidence="4 5" id="KW-0413">Isomerase</keyword>
<gene>
    <name evidence="8" type="ORF">Cvel_1298</name>
</gene>
<organism evidence="8">
    <name type="scientific">Chromera velia CCMP2878</name>
    <dbReference type="NCBI Taxonomy" id="1169474"/>
    <lineage>
        <taxon>Eukaryota</taxon>
        <taxon>Sar</taxon>
        <taxon>Alveolata</taxon>
        <taxon>Colpodellida</taxon>
        <taxon>Chromeraceae</taxon>
        <taxon>Chromera</taxon>
    </lineage>
</organism>
<evidence type="ECO:0000256" key="5">
    <source>
        <dbReference type="PROSITE-ProRule" id="PRU00277"/>
    </source>
</evidence>
<dbReference type="AlphaFoldDB" id="A0A0G4HRN7"/>
<dbReference type="VEuPathDB" id="CryptoDB:Cvel_1298"/>
<dbReference type="PANTHER" id="PTHR43811">
    <property type="entry name" value="FKBP-TYPE PEPTIDYL-PROLYL CIS-TRANS ISOMERASE FKPA"/>
    <property type="match status" value="1"/>
</dbReference>
<accession>A0A0G4HRN7</accession>
<dbReference type="PANTHER" id="PTHR43811:SF19">
    <property type="entry name" value="39 KDA FK506-BINDING NUCLEAR PROTEIN"/>
    <property type="match status" value="1"/>
</dbReference>
<dbReference type="InterPro" id="IPR001179">
    <property type="entry name" value="PPIase_FKBP_dom"/>
</dbReference>
<dbReference type="EC" id="5.2.1.8" evidence="2 5"/>
<dbReference type="Pfam" id="PF00254">
    <property type="entry name" value="FKBP_C"/>
    <property type="match status" value="1"/>
</dbReference>
<evidence type="ECO:0000256" key="1">
    <source>
        <dbReference type="ARBA" id="ARBA00000971"/>
    </source>
</evidence>
<feature type="domain" description="PPIase FKBP-type" evidence="7">
    <location>
        <begin position="117"/>
        <end position="209"/>
    </location>
</feature>
<dbReference type="SUPFAM" id="SSF54534">
    <property type="entry name" value="FKBP-like"/>
    <property type="match status" value="1"/>
</dbReference>
<keyword evidence="3 5" id="KW-0697">Rotamase</keyword>
<protein>
    <recommendedName>
        <fullName evidence="2 5">peptidylprolyl isomerase</fullName>
        <ecNumber evidence="2 5">5.2.1.8</ecNumber>
    </recommendedName>
</protein>